<keyword evidence="2" id="KW-0472">Membrane</keyword>
<dbReference type="EMBL" id="BSNC01000006">
    <property type="protein sequence ID" value="GLP97481.1"/>
    <property type="molecule type" value="Genomic_DNA"/>
</dbReference>
<feature type="compositionally biased region" description="Low complexity" evidence="1">
    <location>
        <begin position="62"/>
        <end position="80"/>
    </location>
</feature>
<sequence length="444" mass="48958">MSDNKPKGTSDNSPDQSKQAQSPKAPAESNSNTASSDPVVPSKTPDPKAKPAAADKADNKAKSAPAKATTAKSETATKPASKSDKTKTTAPSPDKTQQQPAKASNALAWLCLVLIVALGAGGAWLFTQFQTLQQQQAQLNGSIDQQLSSLLEQKLQQPLSQVQSLHSQQQALTEHAQTHSDSLQALSDDQQELQIKLNQLADRNPNHWLAAEADYLVRIAGRKLWLEQDIASAVALLESADDRVKSMRNPSLMQLRRALAQDIQTLKRIEQVDISGTALIIDTLVAELDQLPVNFVELPAIEDDAESEPVSKDAAEWKQNFSRAWSSVVDQLFTIRRRGADTEALLAPEQEWFLKENIRNRLLRAQVALYRGEQANYVTAIETAATWVNRYFDLESATTQQALATLDALKQVRFKRDYPQTFKSSRLLEQLVNFGELVESEAKP</sequence>
<organism evidence="3 4">
    <name type="scientific">Paraferrimonas sedimenticola</name>
    <dbReference type="NCBI Taxonomy" id="375674"/>
    <lineage>
        <taxon>Bacteria</taxon>
        <taxon>Pseudomonadati</taxon>
        <taxon>Pseudomonadota</taxon>
        <taxon>Gammaproteobacteria</taxon>
        <taxon>Alteromonadales</taxon>
        <taxon>Ferrimonadaceae</taxon>
        <taxon>Paraferrimonas</taxon>
    </lineage>
</organism>
<keyword evidence="4" id="KW-1185">Reference proteome</keyword>
<evidence type="ECO:0000256" key="1">
    <source>
        <dbReference type="SAM" id="MobiDB-lite"/>
    </source>
</evidence>
<feature type="compositionally biased region" description="Basic and acidic residues" evidence="1">
    <location>
        <begin position="45"/>
        <end position="61"/>
    </location>
</feature>
<feature type="compositionally biased region" description="Polar residues" evidence="1">
    <location>
        <begin position="88"/>
        <end position="100"/>
    </location>
</feature>
<dbReference type="GO" id="GO:0005524">
    <property type="term" value="F:ATP binding"/>
    <property type="evidence" value="ECO:0007669"/>
    <property type="project" value="InterPro"/>
</dbReference>
<dbReference type="GO" id="GO:0006426">
    <property type="term" value="P:glycyl-tRNA aminoacylation"/>
    <property type="evidence" value="ECO:0007669"/>
    <property type="project" value="InterPro"/>
</dbReference>
<dbReference type="PANTHER" id="PTHR38043">
    <property type="entry name" value="PROTEIN HEMX"/>
    <property type="match status" value="1"/>
</dbReference>
<dbReference type="Pfam" id="PF04375">
    <property type="entry name" value="HemX"/>
    <property type="match status" value="1"/>
</dbReference>
<keyword evidence="3" id="KW-0489">Methyltransferase</keyword>
<dbReference type="GO" id="GO:0004820">
    <property type="term" value="F:glycine-tRNA ligase activity"/>
    <property type="evidence" value="ECO:0007669"/>
    <property type="project" value="InterPro"/>
</dbReference>
<evidence type="ECO:0000256" key="2">
    <source>
        <dbReference type="SAM" id="Phobius"/>
    </source>
</evidence>
<reference evidence="3" key="1">
    <citation type="journal article" date="2014" name="Int. J. Syst. Evol. Microbiol.">
        <title>Complete genome sequence of Corynebacterium casei LMG S-19264T (=DSM 44701T), isolated from a smear-ripened cheese.</title>
        <authorList>
            <consortium name="US DOE Joint Genome Institute (JGI-PGF)"/>
            <person name="Walter F."/>
            <person name="Albersmeier A."/>
            <person name="Kalinowski J."/>
            <person name="Ruckert C."/>
        </authorList>
    </citation>
    <scope>NUCLEOTIDE SEQUENCE</scope>
    <source>
        <strain evidence="3">NBRC 101628</strain>
    </source>
</reference>
<evidence type="ECO:0000313" key="4">
    <source>
        <dbReference type="Proteomes" id="UP001161422"/>
    </source>
</evidence>
<keyword evidence="3" id="KW-0808">Transferase</keyword>
<keyword evidence="2" id="KW-0812">Transmembrane</keyword>
<dbReference type="GO" id="GO:0032259">
    <property type="term" value="P:methylation"/>
    <property type="evidence" value="ECO:0007669"/>
    <property type="project" value="UniProtKB-KW"/>
</dbReference>
<accession>A0AA37VZ75</accession>
<dbReference type="GO" id="GO:0005737">
    <property type="term" value="C:cytoplasm"/>
    <property type="evidence" value="ECO:0007669"/>
    <property type="project" value="InterPro"/>
</dbReference>
<dbReference type="PROSITE" id="PS50861">
    <property type="entry name" value="AA_TRNA_LIGASE_II_GLYAB"/>
    <property type="match status" value="1"/>
</dbReference>
<comment type="caution">
    <text evidence="3">The sequence shown here is derived from an EMBL/GenBank/DDBJ whole genome shotgun (WGS) entry which is preliminary data.</text>
</comment>
<dbReference type="InterPro" id="IPR006194">
    <property type="entry name" value="Gly-tRNA-synth_heterodimer"/>
</dbReference>
<dbReference type="AlphaFoldDB" id="A0AA37VZ75"/>
<feature type="region of interest" description="Disordered" evidence="1">
    <location>
        <begin position="1"/>
        <end position="100"/>
    </location>
</feature>
<keyword evidence="2" id="KW-1133">Transmembrane helix</keyword>
<evidence type="ECO:0000313" key="3">
    <source>
        <dbReference type="EMBL" id="GLP97481.1"/>
    </source>
</evidence>
<feature type="compositionally biased region" description="Polar residues" evidence="1">
    <location>
        <begin position="9"/>
        <end position="36"/>
    </location>
</feature>
<protein>
    <submittedName>
        <fullName evidence="3">Uroporphyrinogen III methylase</fullName>
    </submittedName>
</protein>
<proteinExistence type="predicted"/>
<gene>
    <name evidence="3" type="primary">hemX</name>
    <name evidence="3" type="ORF">GCM10007895_27880</name>
</gene>
<feature type="transmembrane region" description="Helical" evidence="2">
    <location>
        <begin position="106"/>
        <end position="126"/>
    </location>
</feature>
<reference evidence="3" key="2">
    <citation type="submission" date="2023-01" db="EMBL/GenBank/DDBJ databases">
        <title>Draft genome sequence of Paraferrimonas sedimenticola strain NBRC 101628.</title>
        <authorList>
            <person name="Sun Q."/>
            <person name="Mori K."/>
        </authorList>
    </citation>
    <scope>NUCLEOTIDE SEQUENCE</scope>
    <source>
        <strain evidence="3">NBRC 101628</strain>
    </source>
</reference>
<dbReference type="GO" id="GO:0008168">
    <property type="term" value="F:methyltransferase activity"/>
    <property type="evidence" value="ECO:0007669"/>
    <property type="project" value="UniProtKB-KW"/>
</dbReference>
<dbReference type="Proteomes" id="UP001161422">
    <property type="component" value="Unassembled WGS sequence"/>
</dbReference>
<name>A0AA37VZ75_9GAMM</name>
<dbReference type="RefSeq" id="WP_095504679.1">
    <property type="nucleotide sequence ID" value="NZ_BSNC01000006.1"/>
</dbReference>
<dbReference type="InterPro" id="IPR007470">
    <property type="entry name" value="HemX"/>
</dbReference>
<dbReference type="PANTHER" id="PTHR38043:SF1">
    <property type="entry name" value="PROTEIN HEMX"/>
    <property type="match status" value="1"/>
</dbReference>